<comment type="caution">
    <text evidence="2">The sequence shown here is derived from an EMBL/GenBank/DDBJ whole genome shotgun (WGS) entry which is preliminary data.</text>
</comment>
<reference evidence="2 3" key="1">
    <citation type="submission" date="2023-03" db="EMBL/GenBank/DDBJ databases">
        <title>Bacillus Genome Sequencing.</title>
        <authorList>
            <person name="Dunlap C."/>
        </authorList>
    </citation>
    <scope>NUCLEOTIDE SEQUENCE [LARGE SCALE GENOMIC DNA]</scope>
    <source>
        <strain evidence="2 3">B-59205</strain>
    </source>
</reference>
<evidence type="ECO:0000313" key="2">
    <source>
        <dbReference type="EMBL" id="MEC1177343.1"/>
    </source>
</evidence>
<evidence type="ECO:0000256" key="1">
    <source>
        <dbReference type="SAM" id="Phobius"/>
    </source>
</evidence>
<dbReference type="InterPro" id="IPR020203">
    <property type="entry name" value="YneK"/>
</dbReference>
<dbReference type="Pfam" id="PF11084">
    <property type="entry name" value="DUF2621"/>
    <property type="match status" value="1"/>
</dbReference>
<sequence>MLLNNWFLLFIVFWAVVMLSLLVIGGFFMFRKFLKRMPKDDGKSDLDWQEYYLDKTIHLWGDDAKALLNELTSPVPELFRQVAKEKIAGKIGELALKEHATAIDQDILIRGYIVATPKRDHKFLRKKLAELKIDVAPYEHLF</sequence>
<dbReference type="AlphaFoldDB" id="A0AAW9NNL8"/>
<gene>
    <name evidence="2" type="ORF">P9B03_02505</name>
</gene>
<keyword evidence="1" id="KW-0472">Membrane</keyword>
<dbReference type="EMBL" id="JARSFG010000003">
    <property type="protein sequence ID" value="MEC1177343.1"/>
    <property type="molecule type" value="Genomic_DNA"/>
</dbReference>
<keyword evidence="3" id="KW-1185">Reference proteome</keyword>
<dbReference type="RefSeq" id="WP_326121656.1">
    <property type="nucleotide sequence ID" value="NZ_JARSFG010000003.1"/>
</dbReference>
<dbReference type="Proteomes" id="UP001344888">
    <property type="component" value="Unassembled WGS sequence"/>
</dbReference>
<protein>
    <submittedName>
        <fullName evidence="2">DUF2621 domain-containing protein</fullName>
    </submittedName>
</protein>
<feature type="transmembrane region" description="Helical" evidence="1">
    <location>
        <begin position="6"/>
        <end position="30"/>
    </location>
</feature>
<name>A0AAW9NNL8_9BACL</name>
<organism evidence="2 3">
    <name type="scientific">Metasolibacillus meyeri</name>
    <dbReference type="NCBI Taxonomy" id="1071052"/>
    <lineage>
        <taxon>Bacteria</taxon>
        <taxon>Bacillati</taxon>
        <taxon>Bacillota</taxon>
        <taxon>Bacilli</taxon>
        <taxon>Bacillales</taxon>
        <taxon>Caryophanaceae</taxon>
        <taxon>Metasolibacillus</taxon>
    </lineage>
</organism>
<keyword evidence="1" id="KW-0812">Transmembrane</keyword>
<accession>A0AAW9NNL8</accession>
<proteinExistence type="predicted"/>
<evidence type="ECO:0000313" key="3">
    <source>
        <dbReference type="Proteomes" id="UP001344888"/>
    </source>
</evidence>
<keyword evidence="1" id="KW-1133">Transmembrane helix</keyword>